<evidence type="ECO:0000256" key="6">
    <source>
        <dbReference type="ARBA" id="ARBA00022826"/>
    </source>
</evidence>
<dbReference type="InterPro" id="IPR010617">
    <property type="entry name" value="TMEM175-like"/>
</dbReference>
<evidence type="ECO:0000256" key="4">
    <source>
        <dbReference type="ARBA" id="ARBA00022538"/>
    </source>
</evidence>
<feature type="transmembrane region" description="Helical" evidence="14">
    <location>
        <begin position="27"/>
        <end position="46"/>
    </location>
</feature>
<keyword evidence="9" id="KW-0406">Ion transport</keyword>
<evidence type="ECO:0000313" key="15">
    <source>
        <dbReference type="EMBL" id="GAA4617598.1"/>
    </source>
</evidence>
<feature type="transmembrane region" description="Helical" evidence="14">
    <location>
        <begin position="197"/>
        <end position="214"/>
    </location>
</feature>
<evidence type="ECO:0000256" key="14">
    <source>
        <dbReference type="SAM" id="Phobius"/>
    </source>
</evidence>
<keyword evidence="4" id="KW-0633">Potassium transport</keyword>
<dbReference type="EMBL" id="BAABHJ010000040">
    <property type="protein sequence ID" value="GAA4617598.1"/>
    <property type="molecule type" value="Genomic_DNA"/>
</dbReference>
<keyword evidence="5 14" id="KW-0812">Transmembrane</keyword>
<evidence type="ECO:0000256" key="1">
    <source>
        <dbReference type="ARBA" id="ARBA00004141"/>
    </source>
</evidence>
<dbReference type="PANTHER" id="PTHR31462">
    <property type="entry name" value="ENDOSOMAL/LYSOSOMAL POTASSIUM CHANNEL TMEM175"/>
    <property type="match status" value="1"/>
</dbReference>
<keyword evidence="7" id="KW-0630">Potassium</keyword>
<keyword evidence="8 14" id="KW-1133">Transmembrane helix</keyword>
<comment type="similarity">
    <text evidence="2">Belongs to the TMEM175 family.</text>
</comment>
<dbReference type="Pfam" id="PF06736">
    <property type="entry name" value="TMEM175"/>
    <property type="match status" value="1"/>
</dbReference>
<feature type="transmembrane region" description="Helical" evidence="14">
    <location>
        <begin position="66"/>
        <end position="85"/>
    </location>
</feature>
<protein>
    <submittedName>
        <fullName evidence="15">TMEM175 family protein</fullName>
    </submittedName>
</protein>
<keyword evidence="10 14" id="KW-0472">Membrane</keyword>
<comment type="catalytic activity">
    <reaction evidence="12">
        <text>K(+)(in) = K(+)(out)</text>
        <dbReference type="Rhea" id="RHEA:29463"/>
        <dbReference type="ChEBI" id="CHEBI:29103"/>
    </reaction>
</comment>
<organism evidence="15 16">
    <name type="scientific">Actinoallomurus liliacearum</name>
    <dbReference type="NCBI Taxonomy" id="1080073"/>
    <lineage>
        <taxon>Bacteria</taxon>
        <taxon>Bacillati</taxon>
        <taxon>Actinomycetota</taxon>
        <taxon>Actinomycetes</taxon>
        <taxon>Streptosporangiales</taxon>
        <taxon>Thermomonosporaceae</taxon>
        <taxon>Actinoallomurus</taxon>
    </lineage>
</organism>
<dbReference type="PANTHER" id="PTHR31462:SF5">
    <property type="entry name" value="ENDOSOMAL_LYSOSOMAL PROTON CHANNEL TMEM175"/>
    <property type="match status" value="1"/>
</dbReference>
<evidence type="ECO:0000256" key="11">
    <source>
        <dbReference type="ARBA" id="ARBA00023303"/>
    </source>
</evidence>
<evidence type="ECO:0000313" key="16">
    <source>
        <dbReference type="Proteomes" id="UP001500212"/>
    </source>
</evidence>
<dbReference type="RefSeq" id="WP_345365839.1">
    <property type="nucleotide sequence ID" value="NZ_BAABHJ010000040.1"/>
</dbReference>
<feature type="transmembrane region" description="Helical" evidence="14">
    <location>
        <begin position="171"/>
        <end position="191"/>
    </location>
</feature>
<evidence type="ECO:0000256" key="5">
    <source>
        <dbReference type="ARBA" id="ARBA00022692"/>
    </source>
</evidence>
<proteinExistence type="inferred from homology"/>
<evidence type="ECO:0000256" key="9">
    <source>
        <dbReference type="ARBA" id="ARBA00023065"/>
    </source>
</evidence>
<dbReference type="Proteomes" id="UP001500212">
    <property type="component" value="Unassembled WGS sequence"/>
</dbReference>
<keyword evidence="3" id="KW-0813">Transport</keyword>
<reference evidence="16" key="1">
    <citation type="journal article" date="2019" name="Int. J. Syst. Evol. Microbiol.">
        <title>The Global Catalogue of Microorganisms (GCM) 10K type strain sequencing project: providing services to taxonomists for standard genome sequencing and annotation.</title>
        <authorList>
            <consortium name="The Broad Institute Genomics Platform"/>
            <consortium name="The Broad Institute Genome Sequencing Center for Infectious Disease"/>
            <person name="Wu L."/>
            <person name="Ma J."/>
        </authorList>
    </citation>
    <scope>NUCLEOTIDE SEQUENCE [LARGE SCALE GENOMIC DNA]</scope>
    <source>
        <strain evidence="16">JCM 17938</strain>
    </source>
</reference>
<feature type="region of interest" description="Disordered" evidence="13">
    <location>
        <begin position="1"/>
        <end position="23"/>
    </location>
</feature>
<evidence type="ECO:0000256" key="3">
    <source>
        <dbReference type="ARBA" id="ARBA00022448"/>
    </source>
</evidence>
<name>A0ABP8TVK8_9ACTN</name>
<keyword evidence="6" id="KW-0631">Potassium channel</keyword>
<evidence type="ECO:0000256" key="8">
    <source>
        <dbReference type="ARBA" id="ARBA00022989"/>
    </source>
</evidence>
<feature type="compositionally biased region" description="Basic and acidic residues" evidence="13">
    <location>
        <begin position="1"/>
        <end position="10"/>
    </location>
</feature>
<keyword evidence="11" id="KW-0407">Ion channel</keyword>
<comment type="subcellular location">
    <subcellularLocation>
        <location evidence="1">Membrane</location>
        <topology evidence="1">Multi-pass membrane protein</topology>
    </subcellularLocation>
</comment>
<evidence type="ECO:0000256" key="12">
    <source>
        <dbReference type="ARBA" id="ARBA00034430"/>
    </source>
</evidence>
<feature type="transmembrane region" description="Helical" evidence="14">
    <location>
        <begin position="105"/>
        <end position="124"/>
    </location>
</feature>
<comment type="caution">
    <text evidence="15">The sequence shown here is derived from an EMBL/GenBank/DDBJ whole genome shotgun (WGS) entry which is preliminary data.</text>
</comment>
<sequence length="221" mass="24477">MTIGEVDERVPSAPESTPAPGHTPERLAMFTDAIFAIAMTLLVIEIKRPEGKALKDTASLWRFLTHEWESFFVFVLAFVLLWTVWRRHHVLMDQVVRLNRAFTAWHAPLLLLVAFLPFPTALIGEAFDNPLAICVFALSEAAVLICEGALKEIAHRTPVLSEHADRAQVRRGANSSWAVGAFFVVMGALAWSVPGIPVAWLLAPFAAAYGGALIERLRRQL</sequence>
<evidence type="ECO:0000256" key="7">
    <source>
        <dbReference type="ARBA" id="ARBA00022958"/>
    </source>
</evidence>
<accession>A0ABP8TVK8</accession>
<evidence type="ECO:0000256" key="10">
    <source>
        <dbReference type="ARBA" id="ARBA00023136"/>
    </source>
</evidence>
<gene>
    <name evidence="15" type="ORF">GCM10023195_78640</name>
</gene>
<keyword evidence="16" id="KW-1185">Reference proteome</keyword>
<evidence type="ECO:0000256" key="2">
    <source>
        <dbReference type="ARBA" id="ARBA00006920"/>
    </source>
</evidence>
<evidence type="ECO:0000256" key="13">
    <source>
        <dbReference type="SAM" id="MobiDB-lite"/>
    </source>
</evidence>